<evidence type="ECO:0000259" key="1">
    <source>
        <dbReference type="Pfam" id="PF01243"/>
    </source>
</evidence>
<gene>
    <name evidence="2" type="ordered locus">Dvul_1568</name>
</gene>
<dbReference type="InterPro" id="IPR012349">
    <property type="entry name" value="Split_barrel_FMN-bd"/>
</dbReference>
<feature type="domain" description="Pyridoxamine 5'-phosphate oxidase N-terminal" evidence="1">
    <location>
        <begin position="3"/>
        <end position="99"/>
    </location>
</feature>
<name>A0A0H3A8Z7_NITV4</name>
<reference evidence="3" key="1">
    <citation type="journal article" date="2009" name="Environ. Microbiol.">
        <title>Contribution of mobile genetic elements to Desulfovibrio vulgaris genome plasticity.</title>
        <authorList>
            <person name="Walker C.B."/>
            <person name="Stolyar S."/>
            <person name="Chivian D."/>
            <person name="Pinel N."/>
            <person name="Gabster J.A."/>
            <person name="Dehal P.S."/>
            <person name="He Z."/>
            <person name="Yang Z.K."/>
            <person name="Yen H.C."/>
            <person name="Zhou J."/>
            <person name="Wall J.D."/>
            <person name="Hazen T.C."/>
            <person name="Arkin A.P."/>
            <person name="Stahl D.A."/>
        </authorList>
    </citation>
    <scope>NUCLEOTIDE SEQUENCE [LARGE SCALE GENOMIC DNA]</scope>
    <source>
        <strain evidence="3">DP4</strain>
    </source>
</reference>
<evidence type="ECO:0000313" key="2">
    <source>
        <dbReference type="EMBL" id="ABM28585.1"/>
    </source>
</evidence>
<dbReference type="SUPFAM" id="SSF50475">
    <property type="entry name" value="FMN-binding split barrel"/>
    <property type="match status" value="1"/>
</dbReference>
<dbReference type="RefSeq" id="WP_011792349.1">
    <property type="nucleotide sequence ID" value="NC_008751.1"/>
</dbReference>
<dbReference type="KEGG" id="dvl:Dvul_1568"/>
<organism evidence="2 3">
    <name type="scientific">Nitratidesulfovibrio vulgaris (strain DP4)</name>
    <name type="common">Desulfovibrio vulgaris</name>
    <dbReference type="NCBI Taxonomy" id="391774"/>
    <lineage>
        <taxon>Bacteria</taxon>
        <taxon>Pseudomonadati</taxon>
        <taxon>Thermodesulfobacteriota</taxon>
        <taxon>Desulfovibrionia</taxon>
        <taxon>Desulfovibrionales</taxon>
        <taxon>Desulfovibrionaceae</taxon>
        <taxon>Nitratidesulfovibrio</taxon>
    </lineage>
</organism>
<dbReference type="Pfam" id="PF01243">
    <property type="entry name" value="PNPOx_N"/>
    <property type="match status" value="1"/>
</dbReference>
<dbReference type="Proteomes" id="UP000009173">
    <property type="component" value="Chromosome"/>
</dbReference>
<dbReference type="EMBL" id="CP000527">
    <property type="protein sequence ID" value="ABM28585.1"/>
    <property type="molecule type" value="Genomic_DNA"/>
</dbReference>
<evidence type="ECO:0000313" key="3">
    <source>
        <dbReference type="Proteomes" id="UP000009173"/>
    </source>
</evidence>
<protein>
    <submittedName>
        <fullName evidence="2">Pyridoxamine 5'-phosphate oxidase-related, FMN-binding protein</fullName>
    </submittedName>
</protein>
<dbReference type="InterPro" id="IPR011576">
    <property type="entry name" value="Pyridox_Oxase_N"/>
</dbReference>
<dbReference type="Gene3D" id="2.30.110.10">
    <property type="entry name" value="Electron Transport, Fmn-binding Protein, Chain A"/>
    <property type="match status" value="1"/>
</dbReference>
<dbReference type="HOGENOM" id="CLU_123705_1_0_7"/>
<sequence>MLDTVMNILAAHDMCVLATTGPKGPHTSLMGYVWDEEQLRIYLMLRKGSLKYGNMCSDPRVSLLVDDRIRHAENPHEGTQALTVHGVHVPFREDGDKQRAQGMLLRRLPHLIPFASQEDTTPVAIQPQGFQWLRDVEDAVFLKIP</sequence>
<dbReference type="AlphaFoldDB" id="A0A0H3A8Z7"/>
<proteinExistence type="predicted"/>
<accession>A0A0H3A8Z7</accession>